<keyword evidence="9" id="KW-1133">Transmembrane helix</keyword>
<organism evidence="10 11">
    <name type="scientific">Trichocladium antarcticum</name>
    <dbReference type="NCBI Taxonomy" id="1450529"/>
    <lineage>
        <taxon>Eukaryota</taxon>
        <taxon>Fungi</taxon>
        <taxon>Dikarya</taxon>
        <taxon>Ascomycota</taxon>
        <taxon>Pezizomycotina</taxon>
        <taxon>Sordariomycetes</taxon>
        <taxon>Sordariomycetidae</taxon>
        <taxon>Sordariales</taxon>
        <taxon>Chaetomiaceae</taxon>
        <taxon>Trichocladium</taxon>
    </lineage>
</organism>
<dbReference type="Gene3D" id="1.10.630.10">
    <property type="entry name" value="Cytochrome P450"/>
    <property type="match status" value="1"/>
</dbReference>
<dbReference type="InterPro" id="IPR001128">
    <property type="entry name" value="Cyt_P450"/>
</dbReference>
<keyword evidence="7" id="KW-0503">Monooxygenase</keyword>
<protein>
    <submittedName>
        <fullName evidence="10">Cytochrome P450 oxidoreductase</fullName>
    </submittedName>
</protein>
<evidence type="ECO:0000256" key="7">
    <source>
        <dbReference type="ARBA" id="ARBA00023033"/>
    </source>
</evidence>
<accession>A0AAN6ULI6</accession>
<keyword evidence="4 8" id="KW-0479">Metal-binding</keyword>
<dbReference type="InterPro" id="IPR002403">
    <property type="entry name" value="Cyt_P450_E_grp-IV"/>
</dbReference>
<dbReference type="EMBL" id="MU853407">
    <property type="protein sequence ID" value="KAK4135118.1"/>
    <property type="molecule type" value="Genomic_DNA"/>
</dbReference>
<dbReference type="GO" id="GO:0020037">
    <property type="term" value="F:heme binding"/>
    <property type="evidence" value="ECO:0007669"/>
    <property type="project" value="InterPro"/>
</dbReference>
<reference evidence="10" key="2">
    <citation type="submission" date="2023-05" db="EMBL/GenBank/DDBJ databases">
        <authorList>
            <consortium name="Lawrence Berkeley National Laboratory"/>
            <person name="Steindorff A."/>
            <person name="Hensen N."/>
            <person name="Bonometti L."/>
            <person name="Westerberg I."/>
            <person name="Brannstrom I.O."/>
            <person name="Guillou S."/>
            <person name="Cros-Aarteil S."/>
            <person name="Calhoun S."/>
            <person name="Haridas S."/>
            <person name="Kuo A."/>
            <person name="Mondo S."/>
            <person name="Pangilinan J."/>
            <person name="Riley R."/>
            <person name="Labutti K."/>
            <person name="Andreopoulos B."/>
            <person name="Lipzen A."/>
            <person name="Chen C."/>
            <person name="Yanf M."/>
            <person name="Daum C."/>
            <person name="Ng V."/>
            <person name="Clum A."/>
            <person name="Ohm R."/>
            <person name="Martin F."/>
            <person name="Silar P."/>
            <person name="Natvig D."/>
            <person name="Lalanne C."/>
            <person name="Gautier V."/>
            <person name="Ament-Velasquez S.L."/>
            <person name="Kruys A."/>
            <person name="Hutchinson M.I."/>
            <person name="Powell A.J."/>
            <person name="Barry K."/>
            <person name="Miller A.N."/>
            <person name="Grigoriev I.V."/>
            <person name="Debuchy R."/>
            <person name="Gladieux P."/>
            <person name="Thoren M.H."/>
            <person name="Johannesson H."/>
        </authorList>
    </citation>
    <scope>NUCLEOTIDE SEQUENCE</scope>
    <source>
        <strain evidence="10">CBS 123565</strain>
    </source>
</reference>
<proteinExistence type="inferred from homology"/>
<evidence type="ECO:0000256" key="1">
    <source>
        <dbReference type="ARBA" id="ARBA00001971"/>
    </source>
</evidence>
<dbReference type="GO" id="GO:0016705">
    <property type="term" value="F:oxidoreductase activity, acting on paired donors, with incorporation or reduction of molecular oxygen"/>
    <property type="evidence" value="ECO:0007669"/>
    <property type="project" value="InterPro"/>
</dbReference>
<feature type="transmembrane region" description="Helical" evidence="9">
    <location>
        <begin position="60"/>
        <end position="79"/>
    </location>
</feature>
<dbReference type="GO" id="GO:0005506">
    <property type="term" value="F:iron ion binding"/>
    <property type="evidence" value="ECO:0007669"/>
    <property type="project" value="InterPro"/>
</dbReference>
<feature type="binding site" description="axial binding residue" evidence="8">
    <location>
        <position position="476"/>
    </location>
    <ligand>
        <name>heme</name>
        <dbReference type="ChEBI" id="CHEBI:30413"/>
    </ligand>
    <ligandPart>
        <name>Fe</name>
        <dbReference type="ChEBI" id="CHEBI:18248"/>
    </ligandPart>
</feature>
<evidence type="ECO:0000313" key="10">
    <source>
        <dbReference type="EMBL" id="KAK4135118.1"/>
    </source>
</evidence>
<comment type="cofactor">
    <cofactor evidence="1 8">
        <name>heme</name>
        <dbReference type="ChEBI" id="CHEBI:30413"/>
    </cofactor>
</comment>
<keyword evidence="9" id="KW-0472">Membrane</keyword>
<dbReference type="GO" id="GO:0004497">
    <property type="term" value="F:monooxygenase activity"/>
    <property type="evidence" value="ECO:0007669"/>
    <property type="project" value="UniProtKB-KW"/>
</dbReference>
<feature type="transmembrane region" description="Helical" evidence="9">
    <location>
        <begin position="35"/>
        <end position="54"/>
    </location>
</feature>
<keyword evidence="5" id="KW-0560">Oxidoreductase</keyword>
<dbReference type="PRINTS" id="PR00465">
    <property type="entry name" value="EP450IV"/>
</dbReference>
<evidence type="ECO:0000256" key="6">
    <source>
        <dbReference type="ARBA" id="ARBA00023004"/>
    </source>
</evidence>
<dbReference type="InterPro" id="IPR036396">
    <property type="entry name" value="Cyt_P450_sf"/>
</dbReference>
<evidence type="ECO:0000256" key="9">
    <source>
        <dbReference type="SAM" id="Phobius"/>
    </source>
</evidence>
<evidence type="ECO:0000256" key="2">
    <source>
        <dbReference type="ARBA" id="ARBA00010617"/>
    </source>
</evidence>
<name>A0AAN6ULI6_9PEZI</name>
<dbReference type="Proteomes" id="UP001304895">
    <property type="component" value="Unassembled WGS sequence"/>
</dbReference>
<evidence type="ECO:0000256" key="5">
    <source>
        <dbReference type="ARBA" id="ARBA00023002"/>
    </source>
</evidence>
<evidence type="ECO:0000313" key="11">
    <source>
        <dbReference type="Proteomes" id="UP001304895"/>
    </source>
</evidence>
<dbReference type="PRINTS" id="PR00385">
    <property type="entry name" value="P450"/>
</dbReference>
<evidence type="ECO:0000256" key="3">
    <source>
        <dbReference type="ARBA" id="ARBA00022617"/>
    </source>
</evidence>
<dbReference type="AlphaFoldDB" id="A0AAN6ULI6"/>
<keyword evidence="9" id="KW-0812">Transmembrane</keyword>
<dbReference type="Pfam" id="PF00067">
    <property type="entry name" value="p450"/>
    <property type="match status" value="1"/>
</dbReference>
<keyword evidence="3 8" id="KW-0349">Heme</keyword>
<dbReference type="SUPFAM" id="SSF48264">
    <property type="entry name" value="Cytochrome P450"/>
    <property type="match status" value="1"/>
</dbReference>
<evidence type="ECO:0000256" key="4">
    <source>
        <dbReference type="ARBA" id="ARBA00022723"/>
    </source>
</evidence>
<comment type="similarity">
    <text evidence="2">Belongs to the cytochrome P450 family.</text>
</comment>
<dbReference type="InterPro" id="IPR050121">
    <property type="entry name" value="Cytochrome_P450_monoxygenase"/>
</dbReference>
<gene>
    <name evidence="10" type="ORF">BT67DRAFT_441550</name>
</gene>
<dbReference type="CDD" id="cd11061">
    <property type="entry name" value="CYP67-like"/>
    <property type="match status" value="1"/>
</dbReference>
<reference evidence="10" key="1">
    <citation type="journal article" date="2023" name="Mol. Phylogenet. Evol.">
        <title>Genome-scale phylogeny and comparative genomics of the fungal order Sordariales.</title>
        <authorList>
            <person name="Hensen N."/>
            <person name="Bonometti L."/>
            <person name="Westerberg I."/>
            <person name="Brannstrom I.O."/>
            <person name="Guillou S."/>
            <person name="Cros-Aarteil S."/>
            <person name="Calhoun S."/>
            <person name="Haridas S."/>
            <person name="Kuo A."/>
            <person name="Mondo S."/>
            <person name="Pangilinan J."/>
            <person name="Riley R."/>
            <person name="LaButti K."/>
            <person name="Andreopoulos B."/>
            <person name="Lipzen A."/>
            <person name="Chen C."/>
            <person name="Yan M."/>
            <person name="Daum C."/>
            <person name="Ng V."/>
            <person name="Clum A."/>
            <person name="Steindorff A."/>
            <person name="Ohm R.A."/>
            <person name="Martin F."/>
            <person name="Silar P."/>
            <person name="Natvig D.O."/>
            <person name="Lalanne C."/>
            <person name="Gautier V."/>
            <person name="Ament-Velasquez S.L."/>
            <person name="Kruys A."/>
            <person name="Hutchinson M.I."/>
            <person name="Powell A.J."/>
            <person name="Barry K."/>
            <person name="Miller A.N."/>
            <person name="Grigoriev I.V."/>
            <person name="Debuchy R."/>
            <person name="Gladieux P."/>
            <person name="Hiltunen Thoren M."/>
            <person name="Johannesson H."/>
        </authorList>
    </citation>
    <scope>NUCLEOTIDE SEQUENCE</scope>
    <source>
        <strain evidence="10">CBS 123565</strain>
    </source>
</reference>
<dbReference type="PANTHER" id="PTHR24305">
    <property type="entry name" value="CYTOCHROME P450"/>
    <property type="match status" value="1"/>
</dbReference>
<sequence>MTVSTLTAPLAMASGVLVHLLVFRKGEWDVAAPSILVSYVSIFAATALVVRIFLDMPISTVSQLGACHVAGLYASMVVYRAFFHRLAAFPGPFLARVSNFYITALSMKKLHLFDEVQKLHAQYGDYVRLGPTELSIADPEAVRAIYGSLSPVSKGPWYTLQEPRVPLFTVRDKQEHARRRKVWDLAFTTKALNGYDPRITKSVNQLVAVVDQNEGQPLDVSKWFACFSFDVMEDLAFNDSSNMLAEGKEGRIFQTIRNNMFALALFSHLPWLATFPKRIPLINKNYLEFWAWLQNKIDERRQNEPDQPDIFSNILAAYLKAPRTQQNDWDLHGDAQLIVIAGSDTVATALSHLFAHLAADAALVTRLQHELDALPDLSHDRLLTVAFLDATINESLRLHPPTPSGMQRVTPPEGLPIGRVFVPGNVIVQVPSYTVFRDARAFARPDEFIPERWTTRPELARDKSVFIPFNAGPYACVGKRLAMMEIRRVVAEILWRYDVAMAPGQTLEQFLDGKQETLTTVSAPLPLIFTKRA</sequence>
<dbReference type="PANTHER" id="PTHR24305:SF187">
    <property type="entry name" value="P450, PUTATIVE (EUROFUNG)-RELATED"/>
    <property type="match status" value="1"/>
</dbReference>
<keyword evidence="6 8" id="KW-0408">Iron</keyword>
<comment type="caution">
    <text evidence="10">The sequence shown here is derived from an EMBL/GenBank/DDBJ whole genome shotgun (WGS) entry which is preliminary data.</text>
</comment>
<evidence type="ECO:0000256" key="8">
    <source>
        <dbReference type="PIRSR" id="PIRSR602403-1"/>
    </source>
</evidence>
<keyword evidence="11" id="KW-1185">Reference proteome</keyword>
<feature type="transmembrane region" description="Helical" evidence="9">
    <location>
        <begin position="6"/>
        <end position="23"/>
    </location>
</feature>